<gene>
    <name evidence="1" type="ORF">ABIA69_000727</name>
</gene>
<protein>
    <submittedName>
        <fullName evidence="1">Uncharacterized protein</fullName>
    </submittedName>
</protein>
<keyword evidence="2" id="KW-1185">Reference proteome</keyword>
<evidence type="ECO:0000313" key="2">
    <source>
        <dbReference type="Proteomes" id="UP001549363"/>
    </source>
</evidence>
<dbReference type="Proteomes" id="UP001549363">
    <property type="component" value="Unassembled WGS sequence"/>
</dbReference>
<dbReference type="EMBL" id="JBEPSB010000002">
    <property type="protein sequence ID" value="MET4559584.1"/>
    <property type="molecule type" value="Genomic_DNA"/>
</dbReference>
<proteinExistence type="predicted"/>
<name>A0ABV2PFK8_9BACI</name>
<sequence>MSLVSPLLLQLSIYLNNNKAVQSSFQTVARLFNVSFSLDLIVFDYCNISLTVTSS</sequence>
<comment type="caution">
    <text evidence="1">The sequence shown here is derived from an EMBL/GenBank/DDBJ whole genome shotgun (WGS) entry which is preliminary data.</text>
</comment>
<reference evidence="1 2" key="1">
    <citation type="submission" date="2024-06" db="EMBL/GenBank/DDBJ databases">
        <title>Sorghum-associated microbial communities from plants grown in Nebraska, USA.</title>
        <authorList>
            <person name="Schachtman D."/>
        </authorList>
    </citation>
    <scope>NUCLEOTIDE SEQUENCE [LARGE SCALE GENOMIC DNA]</scope>
    <source>
        <strain evidence="1 2">736</strain>
    </source>
</reference>
<accession>A0ABV2PFK8</accession>
<evidence type="ECO:0000313" key="1">
    <source>
        <dbReference type="EMBL" id="MET4559584.1"/>
    </source>
</evidence>
<organism evidence="1 2">
    <name type="scientific">Lysinibacillus parviboronicapiens</name>
    <dbReference type="NCBI Taxonomy" id="436516"/>
    <lineage>
        <taxon>Bacteria</taxon>
        <taxon>Bacillati</taxon>
        <taxon>Bacillota</taxon>
        <taxon>Bacilli</taxon>
        <taxon>Bacillales</taxon>
        <taxon>Bacillaceae</taxon>
        <taxon>Lysinibacillus</taxon>
    </lineage>
</organism>